<dbReference type="Proteomes" id="UP001501676">
    <property type="component" value="Unassembled WGS sequence"/>
</dbReference>
<proteinExistence type="predicted"/>
<comment type="caution">
    <text evidence="2">The sequence shown here is derived from an EMBL/GenBank/DDBJ whole genome shotgun (WGS) entry which is preliminary data.</text>
</comment>
<protein>
    <recommendedName>
        <fullName evidence="4">Type II secretion system protein GspF domain-containing protein</fullName>
    </recommendedName>
</protein>
<feature type="transmembrane region" description="Helical" evidence="1">
    <location>
        <begin position="276"/>
        <end position="296"/>
    </location>
</feature>
<accession>A0ABP6SWY6</accession>
<feature type="transmembrane region" description="Helical" evidence="1">
    <location>
        <begin position="76"/>
        <end position="106"/>
    </location>
</feature>
<reference evidence="3" key="1">
    <citation type="journal article" date="2019" name="Int. J. Syst. Evol. Microbiol.">
        <title>The Global Catalogue of Microorganisms (GCM) 10K type strain sequencing project: providing services to taxonomists for standard genome sequencing and annotation.</title>
        <authorList>
            <consortium name="The Broad Institute Genomics Platform"/>
            <consortium name="The Broad Institute Genome Sequencing Center for Infectious Disease"/>
            <person name="Wu L."/>
            <person name="Ma J."/>
        </authorList>
    </citation>
    <scope>NUCLEOTIDE SEQUENCE [LARGE SCALE GENOMIC DNA]</scope>
    <source>
        <strain evidence="3">JCM 9458</strain>
    </source>
</reference>
<evidence type="ECO:0000313" key="2">
    <source>
        <dbReference type="EMBL" id="GAA3386829.1"/>
    </source>
</evidence>
<feature type="transmembrane region" description="Helical" evidence="1">
    <location>
        <begin position="244"/>
        <end position="264"/>
    </location>
</feature>
<dbReference type="PANTHER" id="PTHR35007:SF4">
    <property type="entry name" value="CONSERVED TRANSMEMBRANE PROTEIN-RELATED"/>
    <property type="match status" value="1"/>
</dbReference>
<evidence type="ECO:0000256" key="1">
    <source>
        <dbReference type="SAM" id="Phobius"/>
    </source>
</evidence>
<keyword evidence="1" id="KW-1133">Transmembrane helix</keyword>
<dbReference type="PANTHER" id="PTHR35007">
    <property type="entry name" value="INTEGRAL MEMBRANE PROTEIN-RELATED"/>
    <property type="match status" value="1"/>
</dbReference>
<evidence type="ECO:0008006" key="4">
    <source>
        <dbReference type="Google" id="ProtNLM"/>
    </source>
</evidence>
<dbReference type="EMBL" id="BAAAYN010000017">
    <property type="protein sequence ID" value="GAA3386829.1"/>
    <property type="molecule type" value="Genomic_DNA"/>
</dbReference>
<keyword evidence="3" id="KW-1185">Reference proteome</keyword>
<sequence length="304" mass="30491">MNGLLPLIAALALVLAAALLAAPGGVRGRLRVVARPAGTLGTAASTGLTRPDGQPVTRLLGTGRRSRSMRRLTTPAVAALVLIAAVCITALAGPVGGAAAAAYGLAGRRAYARRERARAEDALRALGAVALAGLADDLRAGRTPLAALHAAVGALERGPVTPSVVASLAAVRSAVVQHPPGDVVAALRAVPGPLAPALQRLAAAWTLTDCGIPLAEVVGQLDVELRRLRRLRERAAAQTASARTTARLVAGLPVLGLGVGHLLGAQPYTVLTGTTAGAACAAVAVTLHLTGFWLAARLGRAAVE</sequence>
<keyword evidence="1" id="KW-0472">Membrane</keyword>
<evidence type="ECO:0000313" key="3">
    <source>
        <dbReference type="Proteomes" id="UP001501676"/>
    </source>
</evidence>
<keyword evidence="1" id="KW-0812">Transmembrane</keyword>
<name>A0ABP6SWY6_9ACTN</name>
<dbReference type="RefSeq" id="WP_345728400.1">
    <property type="nucleotide sequence ID" value="NZ_BAAAYN010000017.1"/>
</dbReference>
<organism evidence="2 3">
    <name type="scientific">Cryptosporangium minutisporangium</name>
    <dbReference type="NCBI Taxonomy" id="113569"/>
    <lineage>
        <taxon>Bacteria</taxon>
        <taxon>Bacillati</taxon>
        <taxon>Actinomycetota</taxon>
        <taxon>Actinomycetes</taxon>
        <taxon>Cryptosporangiales</taxon>
        <taxon>Cryptosporangiaceae</taxon>
        <taxon>Cryptosporangium</taxon>
    </lineage>
</organism>
<gene>
    <name evidence="2" type="ORF">GCM10020369_26990</name>
</gene>